<keyword evidence="1" id="KW-1185">Reference proteome</keyword>
<dbReference type="AlphaFoldDB" id="A0A915E7X7"/>
<name>A0A915E7X7_9BILA</name>
<protein>
    <submittedName>
        <fullName evidence="2">Uncharacterized protein</fullName>
    </submittedName>
</protein>
<evidence type="ECO:0000313" key="1">
    <source>
        <dbReference type="Proteomes" id="UP000887574"/>
    </source>
</evidence>
<accession>A0A915E7X7</accession>
<reference evidence="2" key="1">
    <citation type="submission" date="2022-11" db="UniProtKB">
        <authorList>
            <consortium name="WormBaseParasite"/>
        </authorList>
    </citation>
    <scope>IDENTIFICATION</scope>
</reference>
<proteinExistence type="predicted"/>
<evidence type="ECO:0000313" key="2">
    <source>
        <dbReference type="WBParaSite" id="jg3510"/>
    </source>
</evidence>
<dbReference type="WBParaSite" id="jg3510">
    <property type="protein sequence ID" value="jg3510"/>
    <property type="gene ID" value="jg3510"/>
</dbReference>
<dbReference type="Proteomes" id="UP000887574">
    <property type="component" value="Unplaced"/>
</dbReference>
<organism evidence="1 2">
    <name type="scientific">Ditylenchus dipsaci</name>
    <dbReference type="NCBI Taxonomy" id="166011"/>
    <lineage>
        <taxon>Eukaryota</taxon>
        <taxon>Metazoa</taxon>
        <taxon>Ecdysozoa</taxon>
        <taxon>Nematoda</taxon>
        <taxon>Chromadorea</taxon>
        <taxon>Rhabditida</taxon>
        <taxon>Tylenchina</taxon>
        <taxon>Tylenchomorpha</taxon>
        <taxon>Sphaerularioidea</taxon>
        <taxon>Anguinidae</taxon>
        <taxon>Anguininae</taxon>
        <taxon>Ditylenchus</taxon>
    </lineage>
</organism>
<sequence>MAQEPQSITLIRPDGSPIIHRLVNNTLNLKTLERRYPGLLIYYHDITTNENNVLLDIDESTSLARQPTTGWANKTFRIEELDVEQAAQRRLDQHNHQIKDLCINVIGDVLPPKLQRYIYFIEGPNEEKRGVTVLDSLYCATYSHGYHVQYKVGDLVKVTNYATNHCLSNYSHEG</sequence>